<evidence type="ECO:0000259" key="6">
    <source>
        <dbReference type="PROSITE" id="PS50102"/>
    </source>
</evidence>
<evidence type="ECO:0000256" key="4">
    <source>
        <dbReference type="PROSITE-ProRule" id="PRU00176"/>
    </source>
</evidence>
<proteinExistence type="predicted"/>
<dbReference type="PANTHER" id="PTHR13798">
    <property type="entry name" value="RNA BINDING MOTIF RBM PROTEIN -RELATED"/>
    <property type="match status" value="1"/>
</dbReference>
<evidence type="ECO:0000256" key="1">
    <source>
        <dbReference type="ARBA" id="ARBA00004642"/>
    </source>
</evidence>
<evidence type="ECO:0000256" key="5">
    <source>
        <dbReference type="SAM" id="MobiDB-lite"/>
    </source>
</evidence>
<evidence type="ECO:0000256" key="2">
    <source>
        <dbReference type="ARBA" id="ARBA00022884"/>
    </source>
</evidence>
<evidence type="ECO:0000313" key="7">
    <source>
        <dbReference type="EMBL" id="KAK6923225.1"/>
    </source>
</evidence>
<evidence type="ECO:0000256" key="3">
    <source>
        <dbReference type="ARBA" id="ARBA00023242"/>
    </source>
</evidence>
<dbReference type="Gene3D" id="3.30.70.330">
    <property type="match status" value="1"/>
</dbReference>
<accession>A0AAN8UWK6</accession>
<comment type="subcellular location">
    <subcellularLocation>
        <location evidence="1">Nucleus</location>
        <location evidence="1">Nucleoplasm</location>
    </subcellularLocation>
</comment>
<dbReference type="GO" id="GO:0005654">
    <property type="term" value="C:nucleoplasm"/>
    <property type="evidence" value="ECO:0007669"/>
    <property type="project" value="UniProtKB-SubCell"/>
</dbReference>
<keyword evidence="2 4" id="KW-0694">RNA-binding</keyword>
<dbReference type="AlphaFoldDB" id="A0AAN8UWK6"/>
<dbReference type="SMART" id="SM00360">
    <property type="entry name" value="RRM"/>
    <property type="match status" value="1"/>
</dbReference>
<gene>
    <name evidence="7" type="ORF">RJ641_011529</name>
</gene>
<dbReference type="InterPro" id="IPR035979">
    <property type="entry name" value="RBD_domain_sf"/>
</dbReference>
<feature type="region of interest" description="Disordered" evidence="5">
    <location>
        <begin position="115"/>
        <end position="138"/>
    </location>
</feature>
<evidence type="ECO:0000313" key="8">
    <source>
        <dbReference type="Proteomes" id="UP001370490"/>
    </source>
</evidence>
<dbReference type="GO" id="GO:0003723">
    <property type="term" value="F:RNA binding"/>
    <property type="evidence" value="ECO:0007669"/>
    <property type="project" value="UniProtKB-UniRule"/>
</dbReference>
<dbReference type="InterPro" id="IPR000504">
    <property type="entry name" value="RRM_dom"/>
</dbReference>
<reference evidence="7 8" key="1">
    <citation type="submission" date="2023-12" db="EMBL/GenBank/DDBJ databases">
        <title>A high-quality genome assembly for Dillenia turbinata (Dilleniales).</title>
        <authorList>
            <person name="Chanderbali A."/>
        </authorList>
    </citation>
    <scope>NUCLEOTIDE SEQUENCE [LARGE SCALE GENOMIC DNA]</scope>
    <source>
        <strain evidence="7">LSX21</strain>
        <tissue evidence="7">Leaf</tissue>
    </source>
</reference>
<dbReference type="InterPro" id="IPR052285">
    <property type="entry name" value="NEXT_complex_subunit"/>
</dbReference>
<keyword evidence="3" id="KW-0539">Nucleus</keyword>
<dbReference type="EMBL" id="JBAMMX010000018">
    <property type="protein sequence ID" value="KAK6923225.1"/>
    <property type="molecule type" value="Genomic_DNA"/>
</dbReference>
<feature type="compositionally biased region" description="Polar residues" evidence="5">
    <location>
        <begin position="126"/>
        <end position="137"/>
    </location>
</feature>
<dbReference type="Pfam" id="PF00076">
    <property type="entry name" value="RRM_1"/>
    <property type="match status" value="1"/>
</dbReference>
<comment type="caution">
    <text evidence="7">The sequence shown here is derived from an EMBL/GenBank/DDBJ whole genome shotgun (WGS) entry which is preliminary data.</text>
</comment>
<sequence>MADAIENQRLLLKAAAVKMTCGKLVAEVMTPSNEIPGNLDERVSDRVLYVILIQAGRVIDLYIPRDRETDRPKGFAFVEYETEEIADYLCQGFSLVLFLAGINPHRAYPQQHPHQIPLPNQGPHRVTNNTSATSRTPQDYPCHVFVHRNQAVMHKHLFPQG</sequence>
<dbReference type="InterPro" id="IPR012677">
    <property type="entry name" value="Nucleotide-bd_a/b_plait_sf"/>
</dbReference>
<feature type="domain" description="RRM" evidence="6">
    <location>
        <begin position="32"/>
        <end position="87"/>
    </location>
</feature>
<organism evidence="7 8">
    <name type="scientific">Dillenia turbinata</name>
    <dbReference type="NCBI Taxonomy" id="194707"/>
    <lineage>
        <taxon>Eukaryota</taxon>
        <taxon>Viridiplantae</taxon>
        <taxon>Streptophyta</taxon>
        <taxon>Embryophyta</taxon>
        <taxon>Tracheophyta</taxon>
        <taxon>Spermatophyta</taxon>
        <taxon>Magnoliopsida</taxon>
        <taxon>eudicotyledons</taxon>
        <taxon>Gunneridae</taxon>
        <taxon>Pentapetalae</taxon>
        <taxon>Dilleniales</taxon>
        <taxon>Dilleniaceae</taxon>
        <taxon>Dillenia</taxon>
    </lineage>
</organism>
<keyword evidence="8" id="KW-1185">Reference proteome</keyword>
<dbReference type="Proteomes" id="UP001370490">
    <property type="component" value="Unassembled WGS sequence"/>
</dbReference>
<dbReference type="SUPFAM" id="SSF54928">
    <property type="entry name" value="RNA-binding domain, RBD"/>
    <property type="match status" value="1"/>
</dbReference>
<name>A0AAN8UWK6_9MAGN</name>
<protein>
    <submittedName>
        <fullName evidence="7">RNA recognition motif domain</fullName>
    </submittedName>
</protein>
<dbReference type="PROSITE" id="PS50102">
    <property type="entry name" value="RRM"/>
    <property type="match status" value="1"/>
</dbReference>
<dbReference type="PANTHER" id="PTHR13798:SF11">
    <property type="entry name" value="RNA-BINDING PROTEIN 7-RELATED"/>
    <property type="match status" value="1"/>
</dbReference>